<dbReference type="RefSeq" id="WP_138788752.1">
    <property type="nucleotide sequence ID" value="NZ_JBHTGQ010000004.1"/>
</dbReference>
<dbReference type="PANTHER" id="PTHR42838">
    <property type="entry name" value="CYTOCHROME C OXIDASE SUBUNIT II"/>
    <property type="match status" value="1"/>
</dbReference>
<evidence type="ECO:0000313" key="8">
    <source>
        <dbReference type="EMBL" id="MFC7748911.1"/>
    </source>
</evidence>
<proteinExistence type="predicted"/>
<evidence type="ECO:0000256" key="4">
    <source>
        <dbReference type="ARBA" id="ARBA00024688"/>
    </source>
</evidence>
<evidence type="ECO:0000256" key="2">
    <source>
        <dbReference type="ARBA" id="ARBA00022723"/>
    </source>
</evidence>
<comment type="catalytic activity">
    <reaction evidence="6">
        <text>4 Fe(II)-[cytochrome c] + O2 + 8 H(+)(in) = 4 Fe(III)-[cytochrome c] + 2 H2O + 4 H(+)(out)</text>
        <dbReference type="Rhea" id="RHEA:11436"/>
        <dbReference type="Rhea" id="RHEA-COMP:10350"/>
        <dbReference type="Rhea" id="RHEA-COMP:14399"/>
        <dbReference type="ChEBI" id="CHEBI:15377"/>
        <dbReference type="ChEBI" id="CHEBI:15378"/>
        <dbReference type="ChEBI" id="CHEBI:15379"/>
        <dbReference type="ChEBI" id="CHEBI:29033"/>
        <dbReference type="ChEBI" id="CHEBI:29034"/>
        <dbReference type="EC" id="7.1.1.9"/>
    </reaction>
</comment>
<comment type="subcellular location">
    <subcellularLocation>
        <location evidence="1">Cell envelope</location>
    </subcellularLocation>
</comment>
<dbReference type="CDD" id="cd13913">
    <property type="entry name" value="ba3_CcO_II_C"/>
    <property type="match status" value="1"/>
</dbReference>
<dbReference type="InterPro" id="IPR008972">
    <property type="entry name" value="Cupredoxin"/>
</dbReference>
<dbReference type="PANTHER" id="PTHR42838:SF2">
    <property type="entry name" value="NITROUS-OXIDE REDUCTASE"/>
    <property type="match status" value="1"/>
</dbReference>
<evidence type="ECO:0000259" key="7">
    <source>
        <dbReference type="PROSITE" id="PS50857"/>
    </source>
</evidence>
<gene>
    <name evidence="8" type="ORF">ACFQWB_02980</name>
</gene>
<evidence type="ECO:0000256" key="5">
    <source>
        <dbReference type="ARBA" id="ARBA00031399"/>
    </source>
</evidence>
<dbReference type="InterPro" id="IPR051403">
    <property type="entry name" value="NosZ/Cyto_c_oxidase_sub2"/>
</dbReference>
<evidence type="ECO:0000256" key="6">
    <source>
        <dbReference type="ARBA" id="ARBA00047816"/>
    </source>
</evidence>
<feature type="domain" description="Cytochrome oxidase subunit II copper A binding" evidence="7">
    <location>
        <begin position="54"/>
        <end position="162"/>
    </location>
</feature>
<name>A0ABW2V2A4_9BACL</name>
<dbReference type="SUPFAM" id="SSF49503">
    <property type="entry name" value="Cupredoxins"/>
    <property type="match status" value="1"/>
</dbReference>
<dbReference type="PRINTS" id="PR01166">
    <property type="entry name" value="CYCOXIDASEII"/>
</dbReference>
<evidence type="ECO:0000313" key="9">
    <source>
        <dbReference type="Proteomes" id="UP001596528"/>
    </source>
</evidence>
<comment type="caution">
    <text evidence="8">The sequence shown here is derived from an EMBL/GenBank/DDBJ whole genome shotgun (WGS) entry which is preliminary data.</text>
</comment>
<keyword evidence="3" id="KW-0186">Copper</keyword>
<dbReference type="InterPro" id="IPR001505">
    <property type="entry name" value="Copper_CuA"/>
</dbReference>
<dbReference type="InterPro" id="IPR002429">
    <property type="entry name" value="CcO_II-like_C"/>
</dbReference>
<keyword evidence="9" id="KW-1185">Reference proteome</keyword>
<dbReference type="PROSITE" id="PS50857">
    <property type="entry name" value="COX2_CUA"/>
    <property type="match status" value="1"/>
</dbReference>
<dbReference type="EMBL" id="JBHTGQ010000004">
    <property type="protein sequence ID" value="MFC7748911.1"/>
    <property type="molecule type" value="Genomic_DNA"/>
</dbReference>
<sequence>MHMHRLEKMWLTFGVAMLAVFLIVLGIGVFANGAQPPTTHAHGGHEKPAPELAEETAPFDKPGLHKIGDNEYKLVMVAIAFAYKPLEDKIVIPAGATVHFEVTSTDVVHGLQIPGTNVNMMAVPGETTNFTFTFKKPGEYLVLCNEYCGNGHEMMWTTITVA</sequence>
<reference evidence="9" key="1">
    <citation type="journal article" date="2019" name="Int. J. Syst. Evol. Microbiol.">
        <title>The Global Catalogue of Microorganisms (GCM) 10K type strain sequencing project: providing services to taxonomists for standard genome sequencing and annotation.</title>
        <authorList>
            <consortium name="The Broad Institute Genomics Platform"/>
            <consortium name="The Broad Institute Genome Sequencing Center for Infectious Disease"/>
            <person name="Wu L."/>
            <person name="Ma J."/>
        </authorList>
    </citation>
    <scope>NUCLEOTIDE SEQUENCE [LARGE SCALE GENOMIC DNA]</scope>
    <source>
        <strain evidence="9">JCM 18657</strain>
    </source>
</reference>
<evidence type="ECO:0000256" key="3">
    <source>
        <dbReference type="ARBA" id="ARBA00023008"/>
    </source>
</evidence>
<dbReference type="Pfam" id="PF00116">
    <property type="entry name" value="COX2"/>
    <property type="match status" value="1"/>
</dbReference>
<accession>A0ABW2V2A4</accession>
<dbReference type="Proteomes" id="UP001596528">
    <property type="component" value="Unassembled WGS sequence"/>
</dbReference>
<keyword evidence="2" id="KW-0479">Metal-binding</keyword>
<dbReference type="InterPro" id="IPR034214">
    <property type="entry name" value="Ba3_CcO_II_C"/>
</dbReference>
<evidence type="ECO:0000256" key="1">
    <source>
        <dbReference type="ARBA" id="ARBA00004196"/>
    </source>
</evidence>
<dbReference type="Gene3D" id="2.60.40.420">
    <property type="entry name" value="Cupredoxins - blue copper proteins"/>
    <property type="match status" value="1"/>
</dbReference>
<protein>
    <recommendedName>
        <fullName evidence="5">Cytochrome aa3 subunit 2</fullName>
    </recommendedName>
</protein>
<organism evidence="8 9">
    <name type="scientific">Paenibacillus thermoaerophilus</name>
    <dbReference type="NCBI Taxonomy" id="1215385"/>
    <lineage>
        <taxon>Bacteria</taxon>
        <taxon>Bacillati</taxon>
        <taxon>Bacillota</taxon>
        <taxon>Bacilli</taxon>
        <taxon>Bacillales</taxon>
        <taxon>Paenibacillaceae</taxon>
        <taxon>Paenibacillus</taxon>
    </lineage>
</organism>
<dbReference type="PROSITE" id="PS00078">
    <property type="entry name" value="COX2"/>
    <property type="match status" value="1"/>
</dbReference>
<comment type="function">
    <text evidence="4">Subunits I and II form the functional core of the enzyme complex. Electrons originating in cytochrome c are transferred via heme a and Cu(A) to the binuclear center formed by heme a3 and Cu(B).</text>
</comment>